<dbReference type="Proteomes" id="UP000548476">
    <property type="component" value="Unassembled WGS sequence"/>
</dbReference>
<dbReference type="PRINTS" id="PR00081">
    <property type="entry name" value="GDHRDH"/>
</dbReference>
<keyword evidence="3" id="KW-1185">Reference proteome</keyword>
<reference evidence="2 3" key="1">
    <citation type="submission" date="2020-08" db="EMBL/GenBank/DDBJ databases">
        <title>Genomic Encyclopedia of Type Strains, Phase IV (KMG-IV): sequencing the most valuable type-strain genomes for metagenomic binning, comparative biology and taxonomic classification.</title>
        <authorList>
            <person name="Goeker M."/>
        </authorList>
    </citation>
    <scope>NUCLEOTIDE SEQUENCE [LARGE SCALE GENOMIC DNA]</scope>
    <source>
        <strain evidence="2 3">YIM 65646</strain>
    </source>
</reference>
<comment type="caution">
    <text evidence="2">The sequence shown here is derived from an EMBL/GenBank/DDBJ whole genome shotgun (WGS) entry which is preliminary data.</text>
</comment>
<proteinExistence type="predicted"/>
<dbReference type="EMBL" id="JACHGT010000002">
    <property type="protein sequence ID" value="MBB6033200.1"/>
    <property type="molecule type" value="Genomic_DNA"/>
</dbReference>
<protein>
    <submittedName>
        <fullName evidence="2">NAD(P)-dependent dehydrogenase (Short-subunit alcohol dehydrogenase family)</fullName>
    </submittedName>
</protein>
<gene>
    <name evidence="2" type="ORF">HNR73_001047</name>
</gene>
<dbReference type="PANTHER" id="PTHR43157">
    <property type="entry name" value="PHOSPHATIDYLINOSITOL-GLYCAN BIOSYNTHESIS CLASS F PROTEIN-RELATED"/>
    <property type="match status" value="1"/>
</dbReference>
<keyword evidence="1" id="KW-0560">Oxidoreductase</keyword>
<dbReference type="SUPFAM" id="SSF51735">
    <property type="entry name" value="NAD(P)-binding Rossmann-fold domains"/>
    <property type="match status" value="1"/>
</dbReference>
<dbReference type="GO" id="GO:0016491">
    <property type="term" value="F:oxidoreductase activity"/>
    <property type="evidence" value="ECO:0007669"/>
    <property type="project" value="UniProtKB-KW"/>
</dbReference>
<dbReference type="InterPro" id="IPR002347">
    <property type="entry name" value="SDR_fam"/>
</dbReference>
<dbReference type="RefSeq" id="WP_184786090.1">
    <property type="nucleotide sequence ID" value="NZ_BONT01000023.1"/>
</dbReference>
<evidence type="ECO:0000256" key="1">
    <source>
        <dbReference type="ARBA" id="ARBA00023002"/>
    </source>
</evidence>
<dbReference type="InterPro" id="IPR036291">
    <property type="entry name" value="NAD(P)-bd_dom_sf"/>
</dbReference>
<dbReference type="PANTHER" id="PTHR43157:SF31">
    <property type="entry name" value="PHOSPHATIDYLINOSITOL-GLYCAN BIOSYNTHESIS CLASS F PROTEIN"/>
    <property type="match status" value="1"/>
</dbReference>
<evidence type="ECO:0000313" key="2">
    <source>
        <dbReference type="EMBL" id="MBB6033200.1"/>
    </source>
</evidence>
<dbReference type="AlphaFoldDB" id="A0A841FMM4"/>
<dbReference type="Gene3D" id="3.40.50.720">
    <property type="entry name" value="NAD(P)-binding Rossmann-like Domain"/>
    <property type="match status" value="1"/>
</dbReference>
<dbReference type="Pfam" id="PF00106">
    <property type="entry name" value="adh_short"/>
    <property type="match status" value="1"/>
</dbReference>
<organism evidence="2 3">
    <name type="scientific">Phytomonospora endophytica</name>
    <dbReference type="NCBI Taxonomy" id="714109"/>
    <lineage>
        <taxon>Bacteria</taxon>
        <taxon>Bacillati</taxon>
        <taxon>Actinomycetota</taxon>
        <taxon>Actinomycetes</taxon>
        <taxon>Micromonosporales</taxon>
        <taxon>Micromonosporaceae</taxon>
        <taxon>Phytomonospora</taxon>
    </lineage>
</organism>
<evidence type="ECO:0000313" key="3">
    <source>
        <dbReference type="Proteomes" id="UP000548476"/>
    </source>
</evidence>
<name>A0A841FMM4_9ACTN</name>
<accession>A0A841FMM4</accession>
<sequence length="274" mass="28884">MPSTPSRPVTVITGASAGIGRAAAVELAPRAEIVLVGRDPERLDDALAAVVAAGGHDAAAYRCDFADLAAVRDLAAVLHATYERVDVLACNAGVLVPKATTTTDGFELTVQVNHLAGFLLANLLRDRLTGGRVITTSSGAHIGGRIEPGAFGTPAKYRRWKAYADSKQANILFTREAARRWGPEVLTAAFHPGAVRSRFGDDNPFFRLAKRLPGFVSPETGAKTLVWLATAAPGDFTSGGYYVRGKRHAPSAAASDDEVAHELWESGAKAVGLR</sequence>